<gene>
    <name evidence="1" type="ORF">RR42_s1146</name>
</gene>
<dbReference type="EMBL" id="CP010537">
    <property type="protein sequence ID" value="AJG22735.1"/>
    <property type="molecule type" value="Genomic_DNA"/>
</dbReference>
<sequence>MTERESVAAFFARIARLDYLFAPGAAYQVASIHSDGHDAVESPFRS</sequence>
<reference evidence="1 2" key="1">
    <citation type="journal article" date="2015" name="Genome Announc.">
        <title>Complete Genome Sequence of Cupriavidus basilensis 4G11, Isolated from the Oak Ridge Field Research Center Site.</title>
        <authorList>
            <person name="Ray J."/>
            <person name="Waters R.J."/>
            <person name="Skerker J.M."/>
            <person name="Kuehl J.V."/>
            <person name="Price M.N."/>
            <person name="Huang J."/>
            <person name="Chakraborty R."/>
            <person name="Arkin A.P."/>
            <person name="Deutschbauer A."/>
        </authorList>
    </citation>
    <scope>NUCLEOTIDE SEQUENCE [LARGE SCALE GENOMIC DNA]</scope>
    <source>
        <strain evidence="1">4G11</strain>
    </source>
</reference>
<accession>A0A0C4YJE1</accession>
<dbReference type="AlphaFoldDB" id="A0A0C4YJE1"/>
<dbReference type="OrthoDB" id="9793499at2"/>
<proteinExistence type="predicted"/>
<dbReference type="Proteomes" id="UP000031843">
    <property type="component" value="Chromosome secondary"/>
</dbReference>
<keyword evidence="2" id="KW-1185">Reference proteome</keyword>
<protein>
    <submittedName>
        <fullName evidence="1">Uncharacterized protein</fullName>
    </submittedName>
</protein>
<organism evidence="1 2">
    <name type="scientific">Cupriavidus basilensis</name>
    <dbReference type="NCBI Taxonomy" id="68895"/>
    <lineage>
        <taxon>Bacteria</taxon>
        <taxon>Pseudomonadati</taxon>
        <taxon>Pseudomonadota</taxon>
        <taxon>Betaproteobacteria</taxon>
        <taxon>Burkholderiales</taxon>
        <taxon>Burkholderiaceae</taxon>
        <taxon>Cupriavidus</taxon>
    </lineage>
</organism>
<evidence type="ECO:0000313" key="2">
    <source>
        <dbReference type="Proteomes" id="UP000031843"/>
    </source>
</evidence>
<name>A0A0C4YJE1_9BURK</name>
<dbReference type="STRING" id="68895.RR42_s1146"/>
<dbReference type="RefSeq" id="WP_158408315.1">
    <property type="nucleotide sequence ID" value="NZ_CP010537.1"/>
</dbReference>
<dbReference type="KEGG" id="cbw:RR42_s1146"/>
<evidence type="ECO:0000313" key="1">
    <source>
        <dbReference type="EMBL" id="AJG22735.1"/>
    </source>
</evidence>